<sequence>MVGTRNTIVQPNSQTAQNVNENPIVDALNPLFLADGHVRSRGVSGDYDEEEEEDYDLKNTEDLSEDPEVTHLKKLVLNHEDKMAKGFSHQSKLTARVQINTNLLVATIKYNHLGVGPSIPMNEKGKAIADDP</sequence>
<evidence type="ECO:0000313" key="3">
    <source>
        <dbReference type="Proteomes" id="UP000596661"/>
    </source>
</evidence>
<dbReference type="AlphaFoldDB" id="A0A803PPS3"/>
<feature type="compositionally biased region" description="Acidic residues" evidence="1">
    <location>
        <begin position="46"/>
        <end position="55"/>
    </location>
</feature>
<proteinExistence type="predicted"/>
<dbReference type="Proteomes" id="UP000596661">
    <property type="component" value="Chromosome 5"/>
</dbReference>
<accession>A0A803PPS3</accession>
<reference evidence="2" key="1">
    <citation type="submission" date="2018-11" db="EMBL/GenBank/DDBJ databases">
        <authorList>
            <person name="Grassa J C."/>
        </authorList>
    </citation>
    <scope>NUCLEOTIDE SEQUENCE [LARGE SCALE GENOMIC DNA]</scope>
</reference>
<reference evidence="2" key="2">
    <citation type="submission" date="2021-03" db="UniProtKB">
        <authorList>
            <consortium name="EnsemblPlants"/>
        </authorList>
    </citation>
    <scope>IDENTIFICATION</scope>
</reference>
<organism evidence="2 3">
    <name type="scientific">Cannabis sativa</name>
    <name type="common">Hemp</name>
    <name type="synonym">Marijuana</name>
    <dbReference type="NCBI Taxonomy" id="3483"/>
    <lineage>
        <taxon>Eukaryota</taxon>
        <taxon>Viridiplantae</taxon>
        <taxon>Streptophyta</taxon>
        <taxon>Embryophyta</taxon>
        <taxon>Tracheophyta</taxon>
        <taxon>Spermatophyta</taxon>
        <taxon>Magnoliopsida</taxon>
        <taxon>eudicotyledons</taxon>
        <taxon>Gunneridae</taxon>
        <taxon>Pentapetalae</taxon>
        <taxon>rosids</taxon>
        <taxon>fabids</taxon>
        <taxon>Rosales</taxon>
        <taxon>Cannabaceae</taxon>
        <taxon>Cannabis</taxon>
    </lineage>
</organism>
<keyword evidence="3" id="KW-1185">Reference proteome</keyword>
<name>A0A803PPS3_CANSA</name>
<evidence type="ECO:0000313" key="2">
    <source>
        <dbReference type="EnsemblPlants" id="cds.evm.model.05.272"/>
    </source>
</evidence>
<protein>
    <submittedName>
        <fullName evidence="2">Uncharacterized protein</fullName>
    </submittedName>
</protein>
<evidence type="ECO:0000256" key="1">
    <source>
        <dbReference type="SAM" id="MobiDB-lite"/>
    </source>
</evidence>
<dbReference type="EMBL" id="UZAU01000409">
    <property type="status" value="NOT_ANNOTATED_CDS"/>
    <property type="molecule type" value="Genomic_DNA"/>
</dbReference>
<dbReference type="EnsemblPlants" id="evm.model.05.272">
    <property type="protein sequence ID" value="cds.evm.model.05.272"/>
    <property type="gene ID" value="evm.TU.05.272"/>
</dbReference>
<dbReference type="Gramene" id="evm.model.05.272">
    <property type="protein sequence ID" value="cds.evm.model.05.272"/>
    <property type="gene ID" value="evm.TU.05.272"/>
</dbReference>
<feature type="region of interest" description="Disordered" evidence="1">
    <location>
        <begin position="39"/>
        <end position="66"/>
    </location>
</feature>